<dbReference type="GO" id="GO:0003735">
    <property type="term" value="F:structural constituent of ribosome"/>
    <property type="evidence" value="ECO:0007669"/>
    <property type="project" value="InterPro"/>
</dbReference>
<dbReference type="GO" id="GO:0006412">
    <property type="term" value="P:translation"/>
    <property type="evidence" value="ECO:0007669"/>
    <property type="project" value="UniProtKB-UniRule"/>
</dbReference>
<dbReference type="OrthoDB" id="9802408at2"/>
<dbReference type="AlphaFoldDB" id="A0A857C4N1"/>
<dbReference type="SUPFAM" id="SSF54747">
    <property type="entry name" value="Ribosomal L11/L12e N-terminal domain"/>
    <property type="match status" value="1"/>
</dbReference>
<comment type="function">
    <text evidence="8 10">Forms part of the ribosomal stalk which helps the ribosome interact with GTP-bound translation factors.</text>
</comment>
<evidence type="ECO:0000256" key="10">
    <source>
        <dbReference type="RuleBase" id="RU003979"/>
    </source>
</evidence>
<evidence type="ECO:0000313" key="13">
    <source>
        <dbReference type="EMBL" id="QGZ33903.1"/>
    </source>
</evidence>
<name>A0A857C4N1_9HYPH</name>
<evidence type="ECO:0000313" key="14">
    <source>
        <dbReference type="Proteomes" id="UP000435648"/>
    </source>
</evidence>
<feature type="domain" description="Large ribosomal subunit protein uL11 N-terminal" evidence="12">
    <location>
        <begin position="9"/>
        <end position="67"/>
    </location>
</feature>
<dbReference type="CDD" id="cd00349">
    <property type="entry name" value="Ribosomal_L11"/>
    <property type="match status" value="1"/>
</dbReference>
<gene>
    <name evidence="8 13" type="primary">rplK</name>
    <name evidence="13" type="ORF">GH266_04875</name>
</gene>
<comment type="subunit">
    <text evidence="7">Part of the ribosomal stalk of the 50S ribosomal subunit. Interacts with L10 and the large rRNA to form the base of the stalk. L10 forms an elongated spine to which 2 L12 dimers bind in a sequential fashion forming a pentameric L10(L12)2(L12)2 complex.</text>
</comment>
<evidence type="ECO:0000259" key="11">
    <source>
        <dbReference type="Pfam" id="PF00298"/>
    </source>
</evidence>
<comment type="similarity">
    <text evidence="1 8 9">Belongs to the universal ribosomal protein uL11 family.</text>
</comment>
<dbReference type="PANTHER" id="PTHR11661:SF1">
    <property type="entry name" value="LARGE RIBOSOMAL SUBUNIT PROTEIN UL11M"/>
    <property type="match status" value="1"/>
</dbReference>
<dbReference type="EMBL" id="CP046908">
    <property type="protein sequence ID" value="QGZ33903.1"/>
    <property type="molecule type" value="Genomic_DNA"/>
</dbReference>
<evidence type="ECO:0000256" key="8">
    <source>
        <dbReference type="HAMAP-Rule" id="MF_00736"/>
    </source>
</evidence>
<evidence type="ECO:0000256" key="1">
    <source>
        <dbReference type="ARBA" id="ARBA00010537"/>
    </source>
</evidence>
<dbReference type="GO" id="GO:0022625">
    <property type="term" value="C:cytosolic large ribosomal subunit"/>
    <property type="evidence" value="ECO:0007669"/>
    <property type="project" value="TreeGrafter"/>
</dbReference>
<keyword evidence="6 8" id="KW-0687">Ribonucleoprotein</keyword>
<dbReference type="InterPro" id="IPR020784">
    <property type="entry name" value="Ribosomal_uL11_N"/>
</dbReference>
<dbReference type="InterPro" id="IPR000911">
    <property type="entry name" value="Ribosomal_uL11"/>
</dbReference>
<proteinExistence type="inferred from homology"/>
<dbReference type="PANTHER" id="PTHR11661">
    <property type="entry name" value="60S RIBOSOMAL PROTEIN L12"/>
    <property type="match status" value="1"/>
</dbReference>
<dbReference type="SUPFAM" id="SSF46906">
    <property type="entry name" value="Ribosomal protein L11, C-terminal domain"/>
    <property type="match status" value="1"/>
</dbReference>
<dbReference type="Gene3D" id="1.10.10.250">
    <property type="entry name" value="Ribosomal protein L11, C-terminal domain"/>
    <property type="match status" value="1"/>
</dbReference>
<comment type="PTM">
    <text evidence="8 10">One or more lysine residues are methylated.</text>
</comment>
<dbReference type="InterPro" id="IPR020783">
    <property type="entry name" value="Ribosomal_uL11_C"/>
</dbReference>
<dbReference type="NCBIfam" id="TIGR01632">
    <property type="entry name" value="L11_bact"/>
    <property type="match status" value="1"/>
</dbReference>
<comment type="subunit">
    <text evidence="8">Part of the ribosomal stalk of the 50S ribosomal subunit. Interacts with L10 and the large rRNA to form the base of the stalk. L10 forms an elongated spine to which L12 dimers bind in a sequential fashion forming a multimeric L10(L12)X complex.</text>
</comment>
<dbReference type="Gene3D" id="3.30.1550.10">
    <property type="entry name" value="Ribosomal protein L11/L12, N-terminal domain"/>
    <property type="match status" value="1"/>
</dbReference>
<evidence type="ECO:0000256" key="7">
    <source>
        <dbReference type="ARBA" id="ARBA00062905"/>
    </source>
</evidence>
<dbReference type="SMART" id="SM00649">
    <property type="entry name" value="RL11"/>
    <property type="match status" value="1"/>
</dbReference>
<accession>A0A857C4N1</accession>
<dbReference type="FunFam" id="1.10.10.250:FF:000001">
    <property type="entry name" value="50S ribosomal protein L11"/>
    <property type="match status" value="1"/>
</dbReference>
<dbReference type="FunFam" id="3.30.1550.10:FF:000001">
    <property type="entry name" value="50S ribosomal protein L11"/>
    <property type="match status" value="1"/>
</dbReference>
<evidence type="ECO:0000256" key="3">
    <source>
        <dbReference type="ARBA" id="ARBA00022730"/>
    </source>
</evidence>
<dbReference type="Pfam" id="PF03946">
    <property type="entry name" value="Ribosomal_L11_N"/>
    <property type="match status" value="1"/>
</dbReference>
<evidence type="ECO:0000259" key="12">
    <source>
        <dbReference type="Pfam" id="PF03946"/>
    </source>
</evidence>
<dbReference type="InterPro" id="IPR036796">
    <property type="entry name" value="Ribosomal_uL11_N_sf"/>
</dbReference>
<dbReference type="Proteomes" id="UP000435648">
    <property type="component" value="Chromosome"/>
</dbReference>
<reference evidence="13 14" key="1">
    <citation type="submission" date="2019-12" db="EMBL/GenBank/DDBJ databases">
        <title>The genome of Stappia indica PHM037.</title>
        <authorList>
            <person name="Kacar D."/>
            <person name="Galan B."/>
            <person name="Canedo L."/>
            <person name="Rodriguez P."/>
            <person name="de la Calle F."/>
            <person name="Garcia J.L."/>
        </authorList>
    </citation>
    <scope>NUCLEOTIDE SEQUENCE [LARGE SCALE GENOMIC DNA]</scope>
    <source>
        <strain evidence="13 14">PHM037</strain>
    </source>
</reference>
<keyword evidence="3 8" id="KW-0699">rRNA-binding</keyword>
<evidence type="ECO:0000256" key="4">
    <source>
        <dbReference type="ARBA" id="ARBA00022884"/>
    </source>
</evidence>
<organism evidence="13 14">
    <name type="scientific">Stappia indica</name>
    <dbReference type="NCBI Taxonomy" id="538381"/>
    <lineage>
        <taxon>Bacteria</taxon>
        <taxon>Pseudomonadati</taxon>
        <taxon>Pseudomonadota</taxon>
        <taxon>Alphaproteobacteria</taxon>
        <taxon>Hyphomicrobiales</taxon>
        <taxon>Stappiaceae</taxon>
        <taxon>Stappia</taxon>
    </lineage>
</organism>
<dbReference type="HAMAP" id="MF_00736">
    <property type="entry name" value="Ribosomal_uL11"/>
    <property type="match status" value="1"/>
</dbReference>
<evidence type="ECO:0000256" key="9">
    <source>
        <dbReference type="RuleBase" id="RU003978"/>
    </source>
</evidence>
<feature type="domain" description="Large ribosomal subunit protein uL11 C-terminal" evidence="11">
    <location>
        <begin position="72"/>
        <end position="141"/>
    </location>
</feature>
<keyword evidence="4 8" id="KW-0694">RNA-binding</keyword>
<evidence type="ECO:0000256" key="2">
    <source>
        <dbReference type="ARBA" id="ARBA00022481"/>
    </source>
</evidence>
<dbReference type="InterPro" id="IPR036769">
    <property type="entry name" value="Ribosomal_uL11_C_sf"/>
</dbReference>
<keyword evidence="5 8" id="KW-0689">Ribosomal protein</keyword>
<sequence length="143" mass="15292">MAKKIEGYIKLQVPAGSATPSPPIGPALGQRGLNIMEFCKAFNAQTQDIEKGTPCPTVITYYSDRSFTFQVKTAPVAFFLKKASGLKSGSKTPGKGGFVGKVTRDQVREIAEAKMKDLNANDVEAAMLMVEGSARSMGLEVTE</sequence>
<keyword evidence="2 8" id="KW-0488">Methylation</keyword>
<evidence type="ECO:0000256" key="5">
    <source>
        <dbReference type="ARBA" id="ARBA00022980"/>
    </source>
</evidence>
<dbReference type="InterPro" id="IPR006519">
    <property type="entry name" value="Ribosomal_uL11_bac-typ"/>
</dbReference>
<dbReference type="KEGG" id="siw:GH266_04875"/>
<evidence type="ECO:0000256" key="6">
    <source>
        <dbReference type="ARBA" id="ARBA00023274"/>
    </source>
</evidence>
<dbReference type="RefSeq" id="WP_158192895.1">
    <property type="nucleotide sequence ID" value="NZ_CP046908.1"/>
</dbReference>
<dbReference type="GO" id="GO:0070180">
    <property type="term" value="F:large ribosomal subunit rRNA binding"/>
    <property type="evidence" value="ECO:0007669"/>
    <property type="project" value="UniProtKB-UniRule"/>
</dbReference>
<protein>
    <recommendedName>
        <fullName evidence="8">Large ribosomal subunit protein uL11</fullName>
    </recommendedName>
</protein>
<dbReference type="Pfam" id="PF00298">
    <property type="entry name" value="Ribosomal_L11"/>
    <property type="match status" value="1"/>
</dbReference>